<dbReference type="AlphaFoldDB" id="A0A0K9PND0"/>
<dbReference type="EMBL" id="LFYR01000753">
    <property type="protein sequence ID" value="KMZ69722.1"/>
    <property type="molecule type" value="Genomic_DNA"/>
</dbReference>
<comment type="caution">
    <text evidence="1">The sequence shown here is derived from an EMBL/GenBank/DDBJ whole genome shotgun (WGS) entry which is preliminary data.</text>
</comment>
<sequence>MVLAKSVFLKILELLKVTLGKEVKSLVGSIDRRTPAGRSSAS</sequence>
<accession>A0A0K9PND0</accession>
<name>A0A0K9PND0_ZOSMR</name>
<dbReference type="Proteomes" id="UP000036987">
    <property type="component" value="Unassembled WGS sequence"/>
</dbReference>
<organism evidence="1 2">
    <name type="scientific">Zostera marina</name>
    <name type="common">Eelgrass</name>
    <dbReference type="NCBI Taxonomy" id="29655"/>
    <lineage>
        <taxon>Eukaryota</taxon>
        <taxon>Viridiplantae</taxon>
        <taxon>Streptophyta</taxon>
        <taxon>Embryophyta</taxon>
        <taxon>Tracheophyta</taxon>
        <taxon>Spermatophyta</taxon>
        <taxon>Magnoliopsida</taxon>
        <taxon>Liliopsida</taxon>
        <taxon>Zosteraceae</taxon>
        <taxon>Zostera</taxon>
    </lineage>
</organism>
<evidence type="ECO:0000313" key="2">
    <source>
        <dbReference type="Proteomes" id="UP000036987"/>
    </source>
</evidence>
<evidence type="ECO:0000313" key="1">
    <source>
        <dbReference type="EMBL" id="KMZ69722.1"/>
    </source>
</evidence>
<protein>
    <submittedName>
        <fullName evidence="1">Uncharacterized protein</fullName>
    </submittedName>
</protein>
<gene>
    <name evidence="1" type="ORF">ZOSMA_208G00140</name>
</gene>
<reference evidence="2" key="1">
    <citation type="journal article" date="2016" name="Nature">
        <title>The genome of the seagrass Zostera marina reveals angiosperm adaptation to the sea.</title>
        <authorList>
            <person name="Olsen J.L."/>
            <person name="Rouze P."/>
            <person name="Verhelst B."/>
            <person name="Lin Y.-C."/>
            <person name="Bayer T."/>
            <person name="Collen J."/>
            <person name="Dattolo E."/>
            <person name="De Paoli E."/>
            <person name="Dittami S."/>
            <person name="Maumus F."/>
            <person name="Michel G."/>
            <person name="Kersting A."/>
            <person name="Lauritano C."/>
            <person name="Lohaus R."/>
            <person name="Toepel M."/>
            <person name="Tonon T."/>
            <person name="Vanneste K."/>
            <person name="Amirebrahimi M."/>
            <person name="Brakel J."/>
            <person name="Bostroem C."/>
            <person name="Chovatia M."/>
            <person name="Grimwood J."/>
            <person name="Jenkins J.W."/>
            <person name="Jueterbock A."/>
            <person name="Mraz A."/>
            <person name="Stam W.T."/>
            <person name="Tice H."/>
            <person name="Bornberg-Bauer E."/>
            <person name="Green P.J."/>
            <person name="Pearson G.A."/>
            <person name="Procaccini G."/>
            <person name="Duarte C.M."/>
            <person name="Schmutz J."/>
            <person name="Reusch T.B.H."/>
            <person name="Van de Peer Y."/>
        </authorList>
    </citation>
    <scope>NUCLEOTIDE SEQUENCE [LARGE SCALE GENOMIC DNA]</scope>
    <source>
        <strain evidence="2">cv. Finnish</strain>
    </source>
</reference>
<proteinExistence type="predicted"/>
<keyword evidence="2" id="KW-1185">Reference proteome</keyword>